<dbReference type="InterPro" id="IPR050775">
    <property type="entry name" value="FAD-binding_Monooxygenases"/>
</dbReference>
<dbReference type="Proteomes" id="UP000199410">
    <property type="component" value="Unassembled WGS sequence"/>
</dbReference>
<comment type="cofactor">
    <cofactor evidence="1">
        <name>FAD</name>
        <dbReference type="ChEBI" id="CHEBI:57692"/>
    </cofactor>
</comment>
<accession>A0A1H9NGF7</accession>
<evidence type="ECO:0000256" key="5">
    <source>
        <dbReference type="ARBA" id="ARBA00022857"/>
    </source>
</evidence>
<evidence type="ECO:0000313" key="8">
    <source>
        <dbReference type="EMBL" id="SER34857.1"/>
    </source>
</evidence>
<dbReference type="RefSeq" id="WP_276526273.1">
    <property type="nucleotide sequence ID" value="NZ_FMVP01000014.1"/>
</dbReference>
<keyword evidence="7" id="KW-0503">Monooxygenase</keyword>
<keyword evidence="5" id="KW-0521">NADP</keyword>
<dbReference type="InterPro" id="IPR020946">
    <property type="entry name" value="Flavin_mOase-like"/>
</dbReference>
<dbReference type="AlphaFoldDB" id="A0A1H9NGF7"/>
<gene>
    <name evidence="8" type="ORF">SAMN02787113_03572</name>
</gene>
<reference evidence="8 9" key="1">
    <citation type="submission" date="2016-10" db="EMBL/GenBank/DDBJ databases">
        <authorList>
            <person name="Varghese N."/>
            <person name="Submissions S."/>
        </authorList>
    </citation>
    <scope>NUCLEOTIDE SEQUENCE [LARGE SCALE GENOMIC DNA]</scope>
    <source>
        <strain evidence="8 9">TC-13</strain>
    </source>
</reference>
<dbReference type="GO" id="GO:0004499">
    <property type="term" value="F:N,N-dimethylaniline monooxygenase activity"/>
    <property type="evidence" value="ECO:0007669"/>
    <property type="project" value="InterPro"/>
</dbReference>
<evidence type="ECO:0000256" key="7">
    <source>
        <dbReference type="ARBA" id="ARBA00023033"/>
    </source>
</evidence>
<evidence type="ECO:0000256" key="2">
    <source>
        <dbReference type="ARBA" id="ARBA00010139"/>
    </source>
</evidence>
<keyword evidence="4" id="KW-0274">FAD</keyword>
<keyword evidence="3" id="KW-0285">Flavoprotein</keyword>
<dbReference type="EMBL" id="FOEL01000014">
    <property type="protein sequence ID" value="SER34857.1"/>
    <property type="molecule type" value="Genomic_DNA"/>
</dbReference>
<proteinExistence type="inferred from homology"/>
<dbReference type="PANTHER" id="PTHR43098">
    <property type="entry name" value="L-ORNITHINE N(5)-MONOOXYGENASE-RELATED"/>
    <property type="match status" value="1"/>
</dbReference>
<sequence>MKNQPIKEVDAVILGAGFAGLYMLHQLKSKGFSTIVYETGDGVGGVWYWNRYPGARCDIESIYYNYTFSIELYEEWTWTSRFPEQEEILRYLNYVADRLKLRSNIQFNTRVKAAHFDEEQHKWLVHLNDGHQVLAKYFITGIGCLSAANVPKFQGLDQFSGKWYHTGHWPHEKVDFTGKRVGIIGTGSSGIQAIPVIAKEAKHLTVFQRTPQYTIPARNHLYDEDFIRETKGNFKNLKHAMRNSVSGTPFAYNHPSAIEDSDHHRQEVFEEAWAQGGFAFASTYKDLLTNEQSNEKAAAFIRSKIRETVQDPTVAEKLCPKYMYGTKRQVLDSDYFETYNRDNVLLVDVKESPILEITETGVQTASDHFELDIIIFATGYDGMTGPLFKIDIRGRNGVTLKDKWENGASVQTYLGLATASFPNLFMITGPESPSVLVNMPIAIEQHVEWIAQCIDYLREHDIDVMETNAEAEQAWSKHCREIASETLYVKGDSWYTGANIAGKPRSFLIYLGGFDYYTKRCQEVAQNNYEGFQLLKLKSIS</sequence>
<evidence type="ECO:0000256" key="1">
    <source>
        <dbReference type="ARBA" id="ARBA00001974"/>
    </source>
</evidence>
<dbReference type="InterPro" id="IPR036188">
    <property type="entry name" value="FAD/NAD-bd_sf"/>
</dbReference>
<protein>
    <submittedName>
        <fullName evidence="8">Predicted flavoprotein CzcO associated with the cation diffusion facilitator CzcD</fullName>
    </submittedName>
</protein>
<dbReference type="Gene3D" id="3.50.50.60">
    <property type="entry name" value="FAD/NAD(P)-binding domain"/>
    <property type="match status" value="2"/>
</dbReference>
<dbReference type="Pfam" id="PF00743">
    <property type="entry name" value="FMO-like"/>
    <property type="match status" value="1"/>
</dbReference>
<evidence type="ECO:0000256" key="3">
    <source>
        <dbReference type="ARBA" id="ARBA00022630"/>
    </source>
</evidence>
<organism evidence="8 9">
    <name type="scientific">Lysinibacillus fusiformis</name>
    <dbReference type="NCBI Taxonomy" id="28031"/>
    <lineage>
        <taxon>Bacteria</taxon>
        <taxon>Bacillati</taxon>
        <taxon>Bacillota</taxon>
        <taxon>Bacilli</taxon>
        <taxon>Bacillales</taxon>
        <taxon>Bacillaceae</taxon>
        <taxon>Lysinibacillus</taxon>
    </lineage>
</organism>
<evidence type="ECO:0000256" key="4">
    <source>
        <dbReference type="ARBA" id="ARBA00022827"/>
    </source>
</evidence>
<dbReference type="PANTHER" id="PTHR43098:SF3">
    <property type="entry name" value="L-ORNITHINE N(5)-MONOOXYGENASE-RELATED"/>
    <property type="match status" value="1"/>
</dbReference>
<dbReference type="GO" id="GO:0050661">
    <property type="term" value="F:NADP binding"/>
    <property type="evidence" value="ECO:0007669"/>
    <property type="project" value="InterPro"/>
</dbReference>
<keyword evidence="6" id="KW-0560">Oxidoreductase</keyword>
<comment type="caution">
    <text evidence="8">The sequence shown here is derived from an EMBL/GenBank/DDBJ whole genome shotgun (WGS) entry which is preliminary data.</text>
</comment>
<dbReference type="SUPFAM" id="SSF51905">
    <property type="entry name" value="FAD/NAD(P)-binding domain"/>
    <property type="match status" value="3"/>
</dbReference>
<evidence type="ECO:0000256" key="6">
    <source>
        <dbReference type="ARBA" id="ARBA00023002"/>
    </source>
</evidence>
<dbReference type="GO" id="GO:0050660">
    <property type="term" value="F:flavin adenine dinucleotide binding"/>
    <property type="evidence" value="ECO:0007669"/>
    <property type="project" value="InterPro"/>
</dbReference>
<evidence type="ECO:0000313" key="9">
    <source>
        <dbReference type="Proteomes" id="UP000199410"/>
    </source>
</evidence>
<comment type="similarity">
    <text evidence="2">Belongs to the FAD-binding monooxygenase family.</text>
</comment>
<name>A0A1H9NGF7_9BACI</name>